<accession>A0A2Z6P8A2</accession>
<feature type="region of interest" description="Disordered" evidence="1">
    <location>
        <begin position="1"/>
        <end position="22"/>
    </location>
</feature>
<name>A0A2Z6P8A2_TRISU</name>
<evidence type="ECO:0000313" key="3">
    <source>
        <dbReference type="Proteomes" id="UP000242715"/>
    </source>
</evidence>
<evidence type="ECO:0000256" key="1">
    <source>
        <dbReference type="SAM" id="MobiDB-lite"/>
    </source>
</evidence>
<evidence type="ECO:0000313" key="2">
    <source>
        <dbReference type="EMBL" id="GAU45620.1"/>
    </source>
</evidence>
<dbReference type="EMBL" id="DF974136">
    <property type="protein sequence ID" value="GAU45620.1"/>
    <property type="molecule type" value="Genomic_DNA"/>
</dbReference>
<reference evidence="3" key="1">
    <citation type="journal article" date="2017" name="Front. Plant Sci.">
        <title>Climate Clever Clovers: New Paradigm to Reduce the Environmental Footprint of Ruminants by Breeding Low Methanogenic Forages Utilizing Haplotype Variation.</title>
        <authorList>
            <person name="Kaur P."/>
            <person name="Appels R."/>
            <person name="Bayer P.E."/>
            <person name="Keeble-Gagnere G."/>
            <person name="Wang J."/>
            <person name="Hirakawa H."/>
            <person name="Shirasawa K."/>
            <person name="Vercoe P."/>
            <person name="Stefanova K."/>
            <person name="Durmic Z."/>
            <person name="Nichols P."/>
            <person name="Revell C."/>
            <person name="Isobe S.N."/>
            <person name="Edwards D."/>
            <person name="Erskine W."/>
        </authorList>
    </citation>
    <scope>NUCLEOTIDE SEQUENCE [LARGE SCALE GENOMIC DNA]</scope>
    <source>
        <strain evidence="3">cv. Daliak</strain>
    </source>
</reference>
<proteinExistence type="predicted"/>
<keyword evidence="3" id="KW-1185">Reference proteome</keyword>
<organism evidence="2 3">
    <name type="scientific">Trifolium subterraneum</name>
    <name type="common">Subterranean clover</name>
    <dbReference type="NCBI Taxonomy" id="3900"/>
    <lineage>
        <taxon>Eukaryota</taxon>
        <taxon>Viridiplantae</taxon>
        <taxon>Streptophyta</taxon>
        <taxon>Embryophyta</taxon>
        <taxon>Tracheophyta</taxon>
        <taxon>Spermatophyta</taxon>
        <taxon>Magnoliopsida</taxon>
        <taxon>eudicotyledons</taxon>
        <taxon>Gunneridae</taxon>
        <taxon>Pentapetalae</taxon>
        <taxon>rosids</taxon>
        <taxon>fabids</taxon>
        <taxon>Fabales</taxon>
        <taxon>Fabaceae</taxon>
        <taxon>Papilionoideae</taxon>
        <taxon>50 kb inversion clade</taxon>
        <taxon>NPAAA clade</taxon>
        <taxon>Hologalegina</taxon>
        <taxon>IRL clade</taxon>
        <taxon>Trifolieae</taxon>
        <taxon>Trifolium</taxon>
    </lineage>
</organism>
<gene>
    <name evidence="2" type="ORF">TSUD_253960</name>
</gene>
<dbReference type="AlphaFoldDB" id="A0A2Z6P8A2"/>
<protein>
    <submittedName>
        <fullName evidence="2">Uncharacterized protein</fullName>
    </submittedName>
</protein>
<dbReference type="Proteomes" id="UP000242715">
    <property type="component" value="Unassembled WGS sequence"/>
</dbReference>
<sequence length="78" mass="8306">MAIADQVGWGGTTTTPVGAASPPMDQDTFLITVFLREAILGKLVFRIVSMEYIMDLPKILQKGKVGYSLMFGGPGGPC</sequence>